<name>D3AX49_HETP5</name>
<comment type="caution">
    <text evidence="2">The sequence shown here is derived from an EMBL/GenBank/DDBJ whole genome shotgun (WGS) entry which is preliminary data.</text>
</comment>
<evidence type="ECO:0000313" key="2">
    <source>
        <dbReference type="EMBL" id="EFA86118.1"/>
    </source>
</evidence>
<dbReference type="Proteomes" id="UP000001396">
    <property type="component" value="Unassembled WGS sequence"/>
</dbReference>
<dbReference type="InParanoid" id="D3AX49"/>
<dbReference type="RefSeq" id="XP_020438223.1">
    <property type="nucleotide sequence ID" value="XM_020571700.1"/>
</dbReference>
<dbReference type="AlphaFoldDB" id="D3AX49"/>
<protein>
    <submittedName>
        <fullName evidence="2">Uncharacterized protein</fullName>
    </submittedName>
</protein>
<sequence>MDGKDLKRKSTTDLPISSLMKDDNQTDTTAVKKQKSNHHDENDVVDLSCEDPTTTAITTTNNNNESNREQFVKTLVFRQRYLMRLIMEKVKELPNIRGLAPVRFNTKMLSGLNTPYVTPVVIPEDYKLSGFTKLPNRPIPKYDIAQNSMRYMEIDDISWMCRNNYTALLRYKLERNEPLRLTDVRSTYKTMVTDKRLFQLMYERFPKDLRRSLPYLVVQNITRDMLEFIMNYLEHYPYDYIRALLTFIEHNNLELVEQMLTFQTPALGYQELELVQSSIKSGLAMVKLITPRFRSLYIEYSSKDVIFVNLLETRDLELIDYFQSNFGLVFNQNIYNHYFFNVAKIANKEASNPETIERNEQTIAKVMEILKSNKSIVETNQRLAELERSKYGNGGVPITESDVINMRGYMIRYYPFVMLNKECFLPESDEQLRIVEFLLSEMKETIGRKTMTTLFYAISNGLKQITYFIINKLEFKNIYHFLNLESVTNKCISAAIQTKQFDIVELIFEKWGKILKDNEVLKSIRESNSFAALQLFLKHFPSAILDSKFHCTEVGYVLDNLQAEELGIKCDNIDNNLDFARCGENGLAVIIIAYLNFRKDKFNSNNLEIALYTAAQFNQLAFLQEVHKLMPDYRFKMTKHMRGVQGKNKSAVEYFNDTFKLKTTKPTKKKK</sequence>
<feature type="region of interest" description="Disordered" evidence="1">
    <location>
        <begin position="1"/>
        <end position="42"/>
    </location>
</feature>
<feature type="compositionally biased region" description="Basic and acidic residues" evidence="1">
    <location>
        <begin position="1"/>
        <end position="11"/>
    </location>
</feature>
<dbReference type="EMBL" id="ADBJ01000003">
    <property type="protein sequence ID" value="EFA86118.1"/>
    <property type="molecule type" value="Genomic_DNA"/>
</dbReference>
<proteinExistence type="predicted"/>
<dbReference type="GeneID" id="31356209"/>
<accession>D3AX49</accession>
<organism evidence="2 3">
    <name type="scientific">Heterostelium pallidum (strain ATCC 26659 / Pp 5 / PN500)</name>
    <name type="common">Cellular slime mold</name>
    <name type="synonym">Polysphondylium pallidum</name>
    <dbReference type="NCBI Taxonomy" id="670386"/>
    <lineage>
        <taxon>Eukaryota</taxon>
        <taxon>Amoebozoa</taxon>
        <taxon>Evosea</taxon>
        <taxon>Eumycetozoa</taxon>
        <taxon>Dictyostelia</taxon>
        <taxon>Acytosteliales</taxon>
        <taxon>Acytosteliaceae</taxon>
        <taxon>Heterostelium</taxon>
    </lineage>
</organism>
<gene>
    <name evidence="2" type="ORF">PPL_00678</name>
</gene>
<evidence type="ECO:0000313" key="3">
    <source>
        <dbReference type="Proteomes" id="UP000001396"/>
    </source>
</evidence>
<evidence type="ECO:0000256" key="1">
    <source>
        <dbReference type="SAM" id="MobiDB-lite"/>
    </source>
</evidence>
<reference evidence="2 3" key="1">
    <citation type="journal article" date="2011" name="Genome Res.">
        <title>Phylogeny-wide analysis of social amoeba genomes highlights ancient origins for complex intercellular communication.</title>
        <authorList>
            <person name="Heidel A.J."/>
            <person name="Lawal H.M."/>
            <person name="Felder M."/>
            <person name="Schilde C."/>
            <person name="Helps N.R."/>
            <person name="Tunggal B."/>
            <person name="Rivero F."/>
            <person name="John U."/>
            <person name="Schleicher M."/>
            <person name="Eichinger L."/>
            <person name="Platzer M."/>
            <person name="Noegel A.A."/>
            <person name="Schaap P."/>
            <person name="Gloeckner G."/>
        </authorList>
    </citation>
    <scope>NUCLEOTIDE SEQUENCE [LARGE SCALE GENOMIC DNA]</scope>
    <source>
        <strain evidence="3">ATCC 26659 / Pp 5 / PN500</strain>
    </source>
</reference>
<keyword evidence="3" id="KW-1185">Reference proteome</keyword>